<keyword evidence="6" id="KW-1185">Reference proteome</keyword>
<evidence type="ECO:0000313" key="6">
    <source>
        <dbReference type="Proteomes" id="UP001221142"/>
    </source>
</evidence>
<evidence type="ECO:0000256" key="3">
    <source>
        <dbReference type="ARBA" id="ARBA00022525"/>
    </source>
</evidence>
<keyword evidence="3" id="KW-0964">Secreted</keyword>
<name>A0AAD7G153_9AGAR</name>
<dbReference type="Pfam" id="PF07249">
    <property type="entry name" value="Cerato-platanin"/>
    <property type="match status" value="1"/>
</dbReference>
<comment type="caution">
    <text evidence="5">The sequence shown here is derived from an EMBL/GenBank/DDBJ whole genome shotgun (WGS) entry which is preliminary data.</text>
</comment>
<dbReference type="GO" id="GO:0005576">
    <property type="term" value="C:extracellular region"/>
    <property type="evidence" value="ECO:0007669"/>
    <property type="project" value="UniProtKB-SubCell"/>
</dbReference>
<evidence type="ECO:0000256" key="2">
    <source>
        <dbReference type="ARBA" id="ARBA00010421"/>
    </source>
</evidence>
<dbReference type="SUPFAM" id="SSF50685">
    <property type="entry name" value="Barwin-like endoglucanases"/>
    <property type="match status" value="1"/>
</dbReference>
<protein>
    <submittedName>
        <fullName evidence="5">Cerato-platanin</fullName>
    </submittedName>
</protein>
<sequence>MKFTSLFFLALSPLAVRVLADTVAFDQTYDVGSNSLNIVSCSNGDNGLEVFGFTDFASLPGFPLIGAAGAIEGFNSVNCGTCWELTFVNSKGTSKSINILGIDHAGAGTFNIALEAMNTLTNIQAVQLGRVNVTSKQVAASVCGLNI</sequence>
<dbReference type="CDD" id="cd22778">
    <property type="entry name" value="DPBB_CEPL-like"/>
    <property type="match status" value="1"/>
</dbReference>
<evidence type="ECO:0000256" key="1">
    <source>
        <dbReference type="ARBA" id="ARBA00004613"/>
    </source>
</evidence>
<evidence type="ECO:0000313" key="5">
    <source>
        <dbReference type="EMBL" id="KAJ7650370.1"/>
    </source>
</evidence>
<evidence type="ECO:0000256" key="4">
    <source>
        <dbReference type="SAM" id="SignalP"/>
    </source>
</evidence>
<dbReference type="Proteomes" id="UP001221142">
    <property type="component" value="Unassembled WGS sequence"/>
</dbReference>
<dbReference type="AlphaFoldDB" id="A0AAD7G153"/>
<gene>
    <name evidence="5" type="ORF">FB45DRAFT_16578</name>
</gene>
<keyword evidence="4" id="KW-0732">Signal</keyword>
<feature type="chain" id="PRO_5041968147" evidence="4">
    <location>
        <begin position="21"/>
        <end position="147"/>
    </location>
</feature>
<dbReference type="EMBL" id="JARKIF010000001">
    <property type="protein sequence ID" value="KAJ7650370.1"/>
    <property type="molecule type" value="Genomic_DNA"/>
</dbReference>
<reference evidence="5" key="1">
    <citation type="submission" date="2023-03" db="EMBL/GenBank/DDBJ databases">
        <title>Massive genome expansion in bonnet fungi (Mycena s.s.) driven by repeated elements and novel gene families across ecological guilds.</title>
        <authorList>
            <consortium name="Lawrence Berkeley National Laboratory"/>
            <person name="Harder C.B."/>
            <person name="Miyauchi S."/>
            <person name="Viragh M."/>
            <person name="Kuo A."/>
            <person name="Thoen E."/>
            <person name="Andreopoulos B."/>
            <person name="Lu D."/>
            <person name="Skrede I."/>
            <person name="Drula E."/>
            <person name="Henrissat B."/>
            <person name="Morin E."/>
            <person name="Kohler A."/>
            <person name="Barry K."/>
            <person name="LaButti K."/>
            <person name="Morin E."/>
            <person name="Salamov A."/>
            <person name="Lipzen A."/>
            <person name="Mereny Z."/>
            <person name="Hegedus B."/>
            <person name="Baldrian P."/>
            <person name="Stursova M."/>
            <person name="Weitz H."/>
            <person name="Taylor A."/>
            <person name="Grigoriev I.V."/>
            <person name="Nagy L.G."/>
            <person name="Martin F."/>
            <person name="Kauserud H."/>
        </authorList>
    </citation>
    <scope>NUCLEOTIDE SEQUENCE</scope>
    <source>
        <strain evidence="5">9284</strain>
    </source>
</reference>
<accession>A0AAD7G153</accession>
<feature type="signal peptide" evidence="4">
    <location>
        <begin position="1"/>
        <end position="20"/>
    </location>
</feature>
<proteinExistence type="inferred from homology"/>
<comment type="subcellular location">
    <subcellularLocation>
        <location evidence="1">Secreted</location>
    </subcellularLocation>
</comment>
<dbReference type="InterPro" id="IPR010829">
    <property type="entry name" value="Cerato-platanin"/>
</dbReference>
<dbReference type="Gene3D" id="2.40.40.10">
    <property type="entry name" value="RlpA-like domain"/>
    <property type="match status" value="1"/>
</dbReference>
<dbReference type="InterPro" id="IPR036908">
    <property type="entry name" value="RlpA-like_sf"/>
</dbReference>
<organism evidence="5 6">
    <name type="scientific">Roridomyces roridus</name>
    <dbReference type="NCBI Taxonomy" id="1738132"/>
    <lineage>
        <taxon>Eukaryota</taxon>
        <taxon>Fungi</taxon>
        <taxon>Dikarya</taxon>
        <taxon>Basidiomycota</taxon>
        <taxon>Agaricomycotina</taxon>
        <taxon>Agaricomycetes</taxon>
        <taxon>Agaricomycetidae</taxon>
        <taxon>Agaricales</taxon>
        <taxon>Marasmiineae</taxon>
        <taxon>Mycenaceae</taxon>
        <taxon>Roridomyces</taxon>
    </lineage>
</organism>
<comment type="similarity">
    <text evidence="2">Belongs to the cerato-platanin family.</text>
</comment>